<dbReference type="SUPFAM" id="SSF56801">
    <property type="entry name" value="Acetyl-CoA synthetase-like"/>
    <property type="match status" value="1"/>
</dbReference>
<name>A0A1G8I3H2_9FIRM</name>
<evidence type="ECO:0000256" key="1">
    <source>
        <dbReference type="ARBA" id="ARBA00006432"/>
    </source>
</evidence>
<dbReference type="InterPro" id="IPR050237">
    <property type="entry name" value="ATP-dep_AMP-bd_enzyme"/>
</dbReference>
<feature type="domain" description="AMP-binding enzyme C-terminal" evidence="4">
    <location>
        <begin position="454"/>
        <end position="528"/>
    </location>
</feature>
<dbReference type="PROSITE" id="PS00455">
    <property type="entry name" value="AMP_BINDING"/>
    <property type="match status" value="1"/>
</dbReference>
<dbReference type="STRING" id="1121419.SAMN05443529_12732"/>
<comment type="similarity">
    <text evidence="1">Belongs to the ATP-dependent AMP-binding enzyme family.</text>
</comment>
<protein>
    <submittedName>
        <fullName evidence="5">Long-chain acyl-CoA synthetase</fullName>
    </submittedName>
</protein>
<dbReference type="FunFam" id="3.30.300.30:FF:000008">
    <property type="entry name" value="2,3-dihydroxybenzoate-AMP ligase"/>
    <property type="match status" value="1"/>
</dbReference>
<dbReference type="Gene3D" id="3.30.300.30">
    <property type="match status" value="1"/>
</dbReference>
<reference evidence="6" key="1">
    <citation type="submission" date="2016-10" db="EMBL/GenBank/DDBJ databases">
        <authorList>
            <person name="Varghese N."/>
            <person name="Submissions S."/>
        </authorList>
    </citation>
    <scope>NUCLEOTIDE SEQUENCE [LARGE SCALE GENOMIC DNA]</scope>
    <source>
        <strain evidence="6">DSM 8344</strain>
    </source>
</reference>
<evidence type="ECO:0000313" key="5">
    <source>
        <dbReference type="EMBL" id="SDI13506.1"/>
    </source>
</evidence>
<dbReference type="EMBL" id="FNCP01000027">
    <property type="protein sequence ID" value="SDI13506.1"/>
    <property type="molecule type" value="Genomic_DNA"/>
</dbReference>
<keyword evidence="2" id="KW-0436">Ligase</keyword>
<sequence length="550" mass="61295">MQVKEMPWLQSYPSYVSPNLDYPAKTLGQMFDETVEKMPDTLAIIFEGREITYKEFGDQVNRFATALADMGIVKGERVGLMGPNCPQWETAFFALLKLGAIVVQTNPMYVEREIAYQMNDSGATSIIVFEPLYPRVKNIIQNTSLKQVIGFNFLAPVKSTPDLHSFDELIAKYEPNPPQVVIDHGEDVAVLQYTGGTTGVSKGVMLTHKNLVCNTIQSISWSLDLKYGEERILTILPVFHVYGMTNCVNYAVATAATQILLPRFELNHFMETIDKYRPTLFPGAPTVYMAINSHPRISDYKDSLAAIKVCNSGSAPLPLEVAQKFAKLTDGEGNLVEGYGLSEASPVTHSNPLDRPNRAGSIGIPFPDTDSKIVDLETGEKELPAGEIGELCIRGPQVMKGYWGKPEATAETLRDGWLHTGDIAKKDEDGYFYIIDRKKDMIIAGGYNVYPRDIEEVLYEHPKVKEVVVAGVPDKYRGETPKAYIVLKPDVEATAEEFVDFCRSRMAAYKVPRLVEFRSELPRTIVGKVLRRQLVEEEKAKMQAAAASQD</sequence>
<evidence type="ECO:0000313" key="6">
    <source>
        <dbReference type="Proteomes" id="UP000198656"/>
    </source>
</evidence>
<dbReference type="RefSeq" id="WP_092335186.1">
    <property type="nucleotide sequence ID" value="NZ_FNCP01000027.1"/>
</dbReference>
<proteinExistence type="inferred from homology"/>
<evidence type="ECO:0000259" key="4">
    <source>
        <dbReference type="Pfam" id="PF13193"/>
    </source>
</evidence>
<dbReference type="InterPro" id="IPR042099">
    <property type="entry name" value="ANL_N_sf"/>
</dbReference>
<evidence type="ECO:0000259" key="3">
    <source>
        <dbReference type="Pfam" id="PF00501"/>
    </source>
</evidence>
<evidence type="ECO:0000256" key="2">
    <source>
        <dbReference type="ARBA" id="ARBA00022598"/>
    </source>
</evidence>
<dbReference type="Gene3D" id="3.40.50.12780">
    <property type="entry name" value="N-terminal domain of ligase-like"/>
    <property type="match status" value="1"/>
</dbReference>
<dbReference type="InterPro" id="IPR045851">
    <property type="entry name" value="AMP-bd_C_sf"/>
</dbReference>
<dbReference type="PANTHER" id="PTHR43767">
    <property type="entry name" value="LONG-CHAIN-FATTY-ACID--COA LIGASE"/>
    <property type="match status" value="1"/>
</dbReference>
<dbReference type="GO" id="GO:0016877">
    <property type="term" value="F:ligase activity, forming carbon-sulfur bonds"/>
    <property type="evidence" value="ECO:0007669"/>
    <property type="project" value="UniProtKB-ARBA"/>
</dbReference>
<dbReference type="InterPro" id="IPR025110">
    <property type="entry name" value="AMP-bd_C"/>
</dbReference>
<dbReference type="PANTHER" id="PTHR43767:SF12">
    <property type="entry name" value="AMP-DEPENDENT SYNTHETASE AND LIGASE"/>
    <property type="match status" value="1"/>
</dbReference>
<feature type="domain" description="AMP-dependent synthetase/ligase" evidence="3">
    <location>
        <begin position="31"/>
        <end position="403"/>
    </location>
</feature>
<dbReference type="Pfam" id="PF13193">
    <property type="entry name" value="AMP-binding_C"/>
    <property type="match status" value="1"/>
</dbReference>
<dbReference type="AlphaFoldDB" id="A0A1G8I3H2"/>
<dbReference type="Pfam" id="PF00501">
    <property type="entry name" value="AMP-binding"/>
    <property type="match status" value="1"/>
</dbReference>
<gene>
    <name evidence="5" type="ORF">SAMN05443529_12732</name>
</gene>
<keyword evidence="6" id="KW-1185">Reference proteome</keyword>
<dbReference type="OrthoDB" id="9778383at2"/>
<organism evidence="5 6">
    <name type="scientific">Desulfosporosinus hippei DSM 8344</name>
    <dbReference type="NCBI Taxonomy" id="1121419"/>
    <lineage>
        <taxon>Bacteria</taxon>
        <taxon>Bacillati</taxon>
        <taxon>Bacillota</taxon>
        <taxon>Clostridia</taxon>
        <taxon>Eubacteriales</taxon>
        <taxon>Desulfitobacteriaceae</taxon>
        <taxon>Desulfosporosinus</taxon>
    </lineage>
</organism>
<dbReference type="InterPro" id="IPR000873">
    <property type="entry name" value="AMP-dep_synth/lig_dom"/>
</dbReference>
<dbReference type="FunFam" id="3.40.50.12780:FF:000003">
    <property type="entry name" value="Long-chain-fatty-acid--CoA ligase FadD"/>
    <property type="match status" value="1"/>
</dbReference>
<dbReference type="CDD" id="cd05936">
    <property type="entry name" value="FC-FACS_FadD_like"/>
    <property type="match status" value="1"/>
</dbReference>
<dbReference type="Proteomes" id="UP000198656">
    <property type="component" value="Unassembled WGS sequence"/>
</dbReference>
<dbReference type="InterPro" id="IPR020845">
    <property type="entry name" value="AMP-binding_CS"/>
</dbReference>
<accession>A0A1G8I3H2</accession>